<keyword evidence="3" id="KW-1185">Reference proteome</keyword>
<sequence>MKRDRRGNDICCRSNWVECERSPVGDEIGKQDAVAEKYCCKVAEGENQLKESALIRRIESVKAGQAKRQVTSEERGQGHSIGVKRVATRMEVGAVEETQNGQGRQDARTAHSSIDVIANSAIRSSTKYGQRTG</sequence>
<comment type="caution">
    <text evidence="2">The sequence shown here is derived from an EMBL/GenBank/DDBJ whole genome shotgun (WGS) entry which is preliminary data.</text>
</comment>
<name>A0A2A2KY02_9BILA</name>
<protein>
    <submittedName>
        <fullName evidence="2">Uncharacterized protein</fullName>
    </submittedName>
</protein>
<dbReference type="AlphaFoldDB" id="A0A2A2KY02"/>
<evidence type="ECO:0000313" key="2">
    <source>
        <dbReference type="EMBL" id="PAV78683.1"/>
    </source>
</evidence>
<gene>
    <name evidence="2" type="ORF">WR25_21210</name>
</gene>
<evidence type="ECO:0000256" key="1">
    <source>
        <dbReference type="SAM" id="MobiDB-lite"/>
    </source>
</evidence>
<accession>A0A2A2KY02</accession>
<proteinExistence type="predicted"/>
<dbReference type="Proteomes" id="UP000218231">
    <property type="component" value="Unassembled WGS sequence"/>
</dbReference>
<feature type="compositionally biased region" description="Polar residues" evidence="1">
    <location>
        <begin position="121"/>
        <end position="133"/>
    </location>
</feature>
<dbReference type="EMBL" id="LIAE01007537">
    <property type="protein sequence ID" value="PAV78683.1"/>
    <property type="molecule type" value="Genomic_DNA"/>
</dbReference>
<organism evidence="2 3">
    <name type="scientific">Diploscapter pachys</name>
    <dbReference type="NCBI Taxonomy" id="2018661"/>
    <lineage>
        <taxon>Eukaryota</taxon>
        <taxon>Metazoa</taxon>
        <taxon>Ecdysozoa</taxon>
        <taxon>Nematoda</taxon>
        <taxon>Chromadorea</taxon>
        <taxon>Rhabditida</taxon>
        <taxon>Rhabditina</taxon>
        <taxon>Rhabditomorpha</taxon>
        <taxon>Rhabditoidea</taxon>
        <taxon>Rhabditidae</taxon>
        <taxon>Diploscapter</taxon>
    </lineage>
</organism>
<feature type="region of interest" description="Disordered" evidence="1">
    <location>
        <begin position="62"/>
        <end position="133"/>
    </location>
</feature>
<reference evidence="2 3" key="1">
    <citation type="journal article" date="2017" name="Curr. Biol.">
        <title>Genome architecture and evolution of a unichromosomal asexual nematode.</title>
        <authorList>
            <person name="Fradin H."/>
            <person name="Zegar C."/>
            <person name="Gutwein M."/>
            <person name="Lucas J."/>
            <person name="Kovtun M."/>
            <person name="Corcoran D."/>
            <person name="Baugh L.R."/>
            <person name="Kiontke K."/>
            <person name="Gunsalus K."/>
            <person name="Fitch D.H."/>
            <person name="Piano F."/>
        </authorList>
    </citation>
    <scope>NUCLEOTIDE SEQUENCE [LARGE SCALE GENOMIC DNA]</scope>
    <source>
        <strain evidence="2">PF1309</strain>
    </source>
</reference>
<evidence type="ECO:0000313" key="3">
    <source>
        <dbReference type="Proteomes" id="UP000218231"/>
    </source>
</evidence>